<dbReference type="STRING" id="36087.A0A077Z7B9"/>
<dbReference type="Gene3D" id="1.10.10.60">
    <property type="entry name" value="Homeodomain-like"/>
    <property type="match status" value="2"/>
</dbReference>
<dbReference type="InterPro" id="IPR009057">
    <property type="entry name" value="Homeodomain-like_sf"/>
</dbReference>
<proteinExistence type="predicted"/>
<dbReference type="GO" id="GO:0043022">
    <property type="term" value="F:ribosome binding"/>
    <property type="evidence" value="ECO:0007669"/>
    <property type="project" value="InterPro"/>
</dbReference>
<feature type="coiled-coil region" evidence="2">
    <location>
        <begin position="306"/>
        <end position="364"/>
    </location>
</feature>
<dbReference type="Gene3D" id="1.10.287.110">
    <property type="entry name" value="DnaJ domain"/>
    <property type="match status" value="1"/>
</dbReference>
<dbReference type="InterPro" id="IPR054076">
    <property type="entry name" value="ZUO1-like_ZHD"/>
</dbReference>
<dbReference type="InterPro" id="IPR001005">
    <property type="entry name" value="SANT/Myb"/>
</dbReference>
<organism evidence="6 7">
    <name type="scientific">Trichuris trichiura</name>
    <name type="common">Whipworm</name>
    <name type="synonym">Trichocephalus trichiurus</name>
    <dbReference type="NCBI Taxonomy" id="36087"/>
    <lineage>
        <taxon>Eukaryota</taxon>
        <taxon>Metazoa</taxon>
        <taxon>Ecdysozoa</taxon>
        <taxon>Nematoda</taxon>
        <taxon>Enoplea</taxon>
        <taxon>Dorylaimia</taxon>
        <taxon>Trichinellida</taxon>
        <taxon>Trichuridae</taxon>
        <taxon>Trichuris</taxon>
    </lineage>
</organism>
<name>A0A077Z7B9_TRITR</name>
<dbReference type="Proteomes" id="UP000030665">
    <property type="component" value="Unassembled WGS sequence"/>
</dbReference>
<comment type="subcellular location">
    <subcellularLocation>
        <location evidence="1">Nucleus</location>
    </subcellularLocation>
</comment>
<dbReference type="PANTHER" id="PTHR43999:SF1">
    <property type="entry name" value="DNAJ HOMOLOG SUBFAMILY C MEMBER 2"/>
    <property type="match status" value="1"/>
</dbReference>
<dbReference type="PROSITE" id="PS50076">
    <property type="entry name" value="DNAJ_2"/>
    <property type="match status" value="1"/>
</dbReference>
<dbReference type="InterPro" id="IPR017884">
    <property type="entry name" value="SANT_dom"/>
</dbReference>
<feature type="domain" description="J" evidence="3">
    <location>
        <begin position="110"/>
        <end position="183"/>
    </location>
</feature>
<dbReference type="Pfam" id="PF23082">
    <property type="entry name" value="Myb_DNA-binding_2"/>
    <property type="match status" value="1"/>
</dbReference>
<dbReference type="CDD" id="cd06257">
    <property type="entry name" value="DnaJ"/>
    <property type="match status" value="1"/>
</dbReference>
<feature type="domain" description="Myb-like" evidence="4">
    <location>
        <begin position="581"/>
        <end position="635"/>
    </location>
</feature>
<evidence type="ECO:0000259" key="3">
    <source>
        <dbReference type="PROSITE" id="PS50076"/>
    </source>
</evidence>
<evidence type="ECO:0000256" key="1">
    <source>
        <dbReference type="ARBA" id="ARBA00004123"/>
    </source>
</evidence>
<protein>
    <submittedName>
        <fullName evidence="6">DnaJ subfamily C</fullName>
    </submittedName>
</protein>
<dbReference type="GO" id="GO:0030544">
    <property type="term" value="F:Hsp70 protein binding"/>
    <property type="evidence" value="ECO:0007669"/>
    <property type="project" value="InterPro"/>
</dbReference>
<dbReference type="SMART" id="SM00271">
    <property type="entry name" value="DnaJ"/>
    <property type="match status" value="1"/>
</dbReference>
<dbReference type="GO" id="GO:0006450">
    <property type="term" value="P:regulation of translational fidelity"/>
    <property type="evidence" value="ECO:0007669"/>
    <property type="project" value="InterPro"/>
</dbReference>
<dbReference type="AlphaFoldDB" id="A0A077Z7B9"/>
<dbReference type="InterPro" id="IPR018253">
    <property type="entry name" value="DnaJ_domain_CS"/>
</dbReference>
<keyword evidence="2" id="KW-0175">Coiled coil</keyword>
<gene>
    <name evidence="6" type="ORF">TTRE_0000391201</name>
</gene>
<dbReference type="OrthoDB" id="1690618at2759"/>
<dbReference type="GO" id="GO:0051083">
    <property type="term" value="P:'de novo' cotranslational protein folding"/>
    <property type="evidence" value="ECO:0007669"/>
    <property type="project" value="InterPro"/>
</dbReference>
<dbReference type="Pfam" id="PF00249">
    <property type="entry name" value="Myb_DNA-binding"/>
    <property type="match status" value="1"/>
</dbReference>
<dbReference type="SMART" id="SM00717">
    <property type="entry name" value="SANT"/>
    <property type="match status" value="2"/>
</dbReference>
<feature type="domain" description="SANT" evidence="5">
    <location>
        <begin position="584"/>
        <end position="639"/>
    </location>
</feature>
<dbReference type="Pfam" id="PF00226">
    <property type="entry name" value="DnaJ"/>
    <property type="match status" value="1"/>
</dbReference>
<keyword evidence="7" id="KW-1185">Reference proteome</keyword>
<dbReference type="EMBL" id="HG805969">
    <property type="protein sequence ID" value="CDW55639.1"/>
    <property type="molecule type" value="Genomic_DNA"/>
</dbReference>
<dbReference type="GO" id="GO:0005829">
    <property type="term" value="C:cytosol"/>
    <property type="evidence" value="ECO:0007669"/>
    <property type="project" value="TreeGrafter"/>
</dbReference>
<dbReference type="PANTHER" id="PTHR43999">
    <property type="entry name" value="DNAJ HOMOLOG SUBFAMILY C MEMBER 2"/>
    <property type="match status" value="1"/>
</dbReference>
<dbReference type="SUPFAM" id="SSF46689">
    <property type="entry name" value="Homeodomain-like"/>
    <property type="match status" value="2"/>
</dbReference>
<evidence type="ECO:0000313" key="7">
    <source>
        <dbReference type="Proteomes" id="UP000030665"/>
    </source>
</evidence>
<dbReference type="PROSITE" id="PS00636">
    <property type="entry name" value="DNAJ_1"/>
    <property type="match status" value="1"/>
</dbReference>
<sequence>MAESVVEEALAKAVVCLNVKALAWKPEPAGISFESKVIRDLVKYGRNFYACTGEKLDSLLALSVYERCEYLTKPVSTEEEVDVTAFDSNDDPSYIEYLASLDPTQWKNQDQYRVLGLSKLRYRASYAQIRASYRCKALLFHPDKRSTFAGEKQVLTDDMFTCVTRAYETLSNPKTRLSYDCVDPENDDSVPPVCQNSKDNFFEVFTDAFNRNSRWCSASSVPRLGKPDDDEQQVNAFYSFWFEFPSWREFSWLDEENKAAAENREERRWIEKMNRAARENHRKTEAKRIRTLVENAYKCDPRIKRFKEEEKKRREAIKERKRLAKRQLEEERLKLKAEKMERQRKEKEAEEERVRQRVINCQRRIFYLRQMIALERGYFTSANFDQLSIMSDLGRLCSLMPLEKLQELNNTLRASTDIASSAHCFRKFVNELDERLNAEKNDVARNSGKVLGNDGETFGDPSWTKEEAQLLVRAMQLFPAGTKSRWETIATFINEHKKYEAVKCAKTGKQVAGMAKRLQKVADDAKDTIADGSPLQAKGTVRAESSPTVQWEGKEQGNLLIVGILFVNLNFILPAESAAPAGEIAPRAWTSEEQKLLEEGLKIYPSTLSNRWDLIAERLPNRSRRECVNRYKEIAEIVRAKKAALQKHSNGLR</sequence>
<dbReference type="InterPro" id="IPR044634">
    <property type="entry name" value="Zuotin/DnaJC2"/>
</dbReference>
<evidence type="ECO:0000313" key="6">
    <source>
        <dbReference type="EMBL" id="CDW55639.1"/>
    </source>
</evidence>
<reference evidence="6" key="1">
    <citation type="submission" date="2014-01" db="EMBL/GenBank/DDBJ databases">
        <authorList>
            <person name="Aslett M."/>
        </authorList>
    </citation>
    <scope>NUCLEOTIDE SEQUENCE</scope>
</reference>
<dbReference type="PROSITE" id="PS51293">
    <property type="entry name" value="SANT"/>
    <property type="match status" value="1"/>
</dbReference>
<dbReference type="GO" id="GO:0005634">
    <property type="term" value="C:nucleus"/>
    <property type="evidence" value="ECO:0007669"/>
    <property type="project" value="UniProtKB-SubCell"/>
</dbReference>
<reference evidence="6" key="2">
    <citation type="submission" date="2014-03" db="EMBL/GenBank/DDBJ databases">
        <title>The whipworm genome and dual-species transcriptomics of an intimate host-pathogen interaction.</title>
        <authorList>
            <person name="Foth B.J."/>
            <person name="Tsai I.J."/>
            <person name="Reid A.J."/>
            <person name="Bancroft A.J."/>
            <person name="Nichol S."/>
            <person name="Tracey A."/>
            <person name="Holroyd N."/>
            <person name="Cotton J.A."/>
            <person name="Stanley E.J."/>
            <person name="Zarowiecki M."/>
            <person name="Liu J.Z."/>
            <person name="Huckvale T."/>
            <person name="Cooper P.J."/>
            <person name="Grencis R.K."/>
            <person name="Berriman M."/>
        </authorList>
    </citation>
    <scope>NUCLEOTIDE SEQUENCE [LARGE SCALE GENOMIC DNA]</scope>
</reference>
<dbReference type="Pfam" id="PF21884">
    <property type="entry name" value="ZUO1-like_ZHD"/>
    <property type="match status" value="1"/>
</dbReference>
<evidence type="ECO:0000259" key="4">
    <source>
        <dbReference type="PROSITE" id="PS50090"/>
    </source>
</evidence>
<evidence type="ECO:0000256" key="2">
    <source>
        <dbReference type="SAM" id="Coils"/>
    </source>
</evidence>
<dbReference type="CDD" id="cd00167">
    <property type="entry name" value="SANT"/>
    <property type="match status" value="1"/>
</dbReference>
<accession>A0A077Z7B9</accession>
<dbReference type="SUPFAM" id="SSF46565">
    <property type="entry name" value="Chaperone J-domain"/>
    <property type="match status" value="1"/>
</dbReference>
<dbReference type="PROSITE" id="PS50090">
    <property type="entry name" value="MYB_LIKE"/>
    <property type="match status" value="1"/>
</dbReference>
<evidence type="ECO:0000259" key="5">
    <source>
        <dbReference type="PROSITE" id="PS51293"/>
    </source>
</evidence>
<dbReference type="InterPro" id="IPR001623">
    <property type="entry name" value="DnaJ_domain"/>
</dbReference>
<dbReference type="InterPro" id="IPR036869">
    <property type="entry name" value="J_dom_sf"/>
</dbReference>